<dbReference type="InterPro" id="IPR001296">
    <property type="entry name" value="Glyco_trans_1"/>
</dbReference>
<dbReference type="Pfam" id="PF00534">
    <property type="entry name" value="Glycos_transf_1"/>
    <property type="match status" value="1"/>
</dbReference>
<evidence type="ECO:0000313" key="6">
    <source>
        <dbReference type="Proteomes" id="UP000705867"/>
    </source>
</evidence>
<keyword evidence="1 5" id="KW-0328">Glycosyltransferase</keyword>
<dbReference type="EMBL" id="JAIOIV010000084">
    <property type="protein sequence ID" value="MBZ0156702.1"/>
    <property type="molecule type" value="Genomic_DNA"/>
</dbReference>
<keyword evidence="2 5" id="KW-0808">Transferase</keyword>
<accession>A0A953J8V3</accession>
<reference evidence="5" key="2">
    <citation type="submission" date="2021-08" db="EMBL/GenBank/DDBJ databases">
        <authorList>
            <person name="Dalcin Martins P."/>
        </authorList>
    </citation>
    <scope>NUCLEOTIDE SEQUENCE</scope>
    <source>
        <strain evidence="5">MAG_39</strain>
    </source>
</reference>
<dbReference type="PANTHER" id="PTHR12526">
    <property type="entry name" value="GLYCOSYLTRANSFERASE"/>
    <property type="match status" value="1"/>
</dbReference>
<dbReference type="AlphaFoldDB" id="A0A953J8V3"/>
<dbReference type="EC" id="2.4.-.-" evidence="5"/>
<dbReference type="InterPro" id="IPR028098">
    <property type="entry name" value="Glyco_trans_4-like_N"/>
</dbReference>
<organism evidence="5 6">
    <name type="scientific">Candidatus Nitrobium versatile</name>
    <dbReference type="NCBI Taxonomy" id="2884831"/>
    <lineage>
        <taxon>Bacteria</taxon>
        <taxon>Pseudomonadati</taxon>
        <taxon>Nitrospirota</taxon>
        <taxon>Nitrospiria</taxon>
        <taxon>Nitrospirales</taxon>
        <taxon>Nitrospiraceae</taxon>
        <taxon>Candidatus Nitrobium</taxon>
    </lineage>
</organism>
<evidence type="ECO:0000313" key="5">
    <source>
        <dbReference type="EMBL" id="MBZ0156702.1"/>
    </source>
</evidence>
<dbReference type="GO" id="GO:0016757">
    <property type="term" value="F:glycosyltransferase activity"/>
    <property type="evidence" value="ECO:0007669"/>
    <property type="project" value="UniProtKB-KW"/>
</dbReference>
<protein>
    <submittedName>
        <fullName evidence="5">Glycosyltransferase</fullName>
        <ecNumber evidence="5">2.4.-.-</ecNumber>
    </submittedName>
</protein>
<dbReference type="Gene3D" id="3.40.50.2000">
    <property type="entry name" value="Glycogen Phosphorylase B"/>
    <property type="match status" value="2"/>
</dbReference>
<evidence type="ECO:0000259" key="4">
    <source>
        <dbReference type="Pfam" id="PF13439"/>
    </source>
</evidence>
<feature type="domain" description="Glycosyl transferase family 1" evidence="3">
    <location>
        <begin position="184"/>
        <end position="351"/>
    </location>
</feature>
<reference evidence="5" key="1">
    <citation type="journal article" date="2021" name="bioRxiv">
        <title>Unraveling nitrogen, sulfur and carbon metabolic pathways and microbial community transcriptional responses to substrate deprivation and toxicity stresses in a bioreactor mimicking anoxic brackish coastal sediment conditions.</title>
        <authorList>
            <person name="Martins P.D."/>
            <person name="Echeveste M.J."/>
            <person name="Arshad A."/>
            <person name="Kurth J."/>
            <person name="Ouboter H."/>
            <person name="Jetten M.S.M."/>
            <person name="Welte C.U."/>
        </authorList>
    </citation>
    <scope>NUCLEOTIDE SEQUENCE</scope>
    <source>
        <strain evidence="5">MAG_39</strain>
    </source>
</reference>
<proteinExistence type="predicted"/>
<gene>
    <name evidence="5" type="ORF">K8I29_10910</name>
</gene>
<dbReference type="Pfam" id="PF13439">
    <property type="entry name" value="Glyco_transf_4"/>
    <property type="match status" value="1"/>
</dbReference>
<feature type="domain" description="Glycosyltransferase subfamily 4-like N-terminal" evidence="4">
    <location>
        <begin position="19"/>
        <end position="174"/>
    </location>
</feature>
<evidence type="ECO:0000256" key="2">
    <source>
        <dbReference type="ARBA" id="ARBA00022679"/>
    </source>
</evidence>
<dbReference type="PANTHER" id="PTHR12526:SF510">
    <property type="entry name" value="D-INOSITOL 3-PHOSPHATE GLYCOSYLTRANSFERASE"/>
    <property type="match status" value="1"/>
</dbReference>
<evidence type="ECO:0000259" key="3">
    <source>
        <dbReference type="Pfam" id="PF00534"/>
    </source>
</evidence>
<comment type="caution">
    <text evidence="5">The sequence shown here is derived from an EMBL/GenBank/DDBJ whole genome shotgun (WGS) entry which is preliminary data.</text>
</comment>
<name>A0A953J8V3_9BACT</name>
<dbReference type="SUPFAM" id="SSF53756">
    <property type="entry name" value="UDP-Glycosyltransferase/glycogen phosphorylase"/>
    <property type="match status" value="1"/>
</dbReference>
<evidence type="ECO:0000256" key="1">
    <source>
        <dbReference type="ARBA" id="ARBA00022676"/>
    </source>
</evidence>
<dbReference type="Proteomes" id="UP000705867">
    <property type="component" value="Unassembled WGS sequence"/>
</dbReference>
<sequence>MEKIKIAYVIDRIDSPTAGTERQLLLLLKSLDRSRYDPVLCLLQSSEWVERGFDVCPVYVAGIRSFKTPRTYGRIGKFAAFLRKERVVIVQTHFRDAHIAALLAARLAGIRIVIAARRNQGYWLTRRELTLQRLLNRWVTLFLANSLSTKKWSMDTEGIPGERIRVVHNGIDPDFYRAVTRESRREYRSLLAIPDDVPVIGIVSNLRPVKGVNVFLRAAREIRGKGAGARFIIVGDGPERESLVKLSGDLGLSESVHFLGRRDDVAPLLSAFDIGVLSSLSESFSNALVEYCAAGLPVVTTDVGGSREAVLQGVNGLVVPPGDHGALAGAVMSVLTDKALALRMGEKGRERARELFSLRRCVEETEEIYRFCSEGALR</sequence>